<dbReference type="RefSeq" id="WP_161977051.1">
    <property type="nucleotide sequence ID" value="NZ_BIFS01000001.1"/>
</dbReference>
<dbReference type="PANTHER" id="PTHR36832">
    <property type="entry name" value="SLR1174 PROTEIN-RELATED"/>
    <property type="match status" value="1"/>
</dbReference>
<proteinExistence type="predicted"/>
<keyword evidence="3" id="KW-1185">Reference proteome</keyword>
<dbReference type="AlphaFoldDB" id="A0A402AC96"/>
<feature type="transmembrane region" description="Helical" evidence="1">
    <location>
        <begin position="112"/>
        <end position="132"/>
    </location>
</feature>
<evidence type="ECO:0000313" key="3">
    <source>
        <dbReference type="Proteomes" id="UP000287188"/>
    </source>
</evidence>
<protein>
    <submittedName>
        <fullName evidence="2">ABC transporter permease</fullName>
    </submittedName>
</protein>
<feature type="transmembrane region" description="Helical" evidence="1">
    <location>
        <begin position="229"/>
        <end position="250"/>
    </location>
</feature>
<feature type="transmembrane region" description="Helical" evidence="1">
    <location>
        <begin position="62"/>
        <end position="81"/>
    </location>
</feature>
<organism evidence="2 3">
    <name type="scientific">Dictyobacter kobayashii</name>
    <dbReference type="NCBI Taxonomy" id="2014872"/>
    <lineage>
        <taxon>Bacteria</taxon>
        <taxon>Bacillati</taxon>
        <taxon>Chloroflexota</taxon>
        <taxon>Ktedonobacteria</taxon>
        <taxon>Ktedonobacterales</taxon>
        <taxon>Dictyobacteraceae</taxon>
        <taxon>Dictyobacter</taxon>
    </lineage>
</organism>
<reference evidence="3" key="1">
    <citation type="submission" date="2018-12" db="EMBL/GenBank/DDBJ databases">
        <title>Tengunoibacter tsumagoiensis gen. nov., sp. nov., Dictyobacter kobayashii sp. nov., D. alpinus sp. nov., and D. joshuensis sp. nov. and description of Dictyobacteraceae fam. nov. within the order Ktedonobacterales isolated from Tengu-no-mugimeshi.</title>
        <authorList>
            <person name="Wang C.M."/>
            <person name="Zheng Y."/>
            <person name="Sakai Y."/>
            <person name="Toyoda A."/>
            <person name="Minakuchi Y."/>
            <person name="Abe K."/>
            <person name="Yokota A."/>
            <person name="Yabe S."/>
        </authorList>
    </citation>
    <scope>NUCLEOTIDE SEQUENCE [LARGE SCALE GENOMIC DNA]</scope>
    <source>
        <strain evidence="3">Uno11</strain>
    </source>
</reference>
<accession>A0A402AC96</accession>
<feature type="transmembrane region" description="Helical" evidence="1">
    <location>
        <begin position="144"/>
        <end position="168"/>
    </location>
</feature>
<gene>
    <name evidence="2" type="ORF">KDK_05300</name>
</gene>
<evidence type="ECO:0000256" key="1">
    <source>
        <dbReference type="SAM" id="Phobius"/>
    </source>
</evidence>
<name>A0A402AC96_9CHLR</name>
<dbReference type="Proteomes" id="UP000287188">
    <property type="component" value="Unassembled WGS sequence"/>
</dbReference>
<dbReference type="PANTHER" id="PTHR36832:SF1">
    <property type="entry name" value="SLR1174 PROTEIN"/>
    <property type="match status" value="1"/>
</dbReference>
<comment type="caution">
    <text evidence="2">The sequence shown here is derived from an EMBL/GenBank/DDBJ whole genome shotgun (WGS) entry which is preliminary data.</text>
</comment>
<feature type="transmembrane region" description="Helical" evidence="1">
    <location>
        <begin position="180"/>
        <end position="199"/>
    </location>
</feature>
<dbReference type="EMBL" id="BIFS01000001">
    <property type="protein sequence ID" value="GCE16730.1"/>
    <property type="molecule type" value="Genomic_DNA"/>
</dbReference>
<dbReference type="Pfam" id="PF06182">
    <property type="entry name" value="ABC2_membrane_6"/>
    <property type="match status" value="1"/>
</dbReference>
<sequence length="266" mass="30353">MSKFVKLYRGLARASFASAMTYRAHMLLWILSSISPLVMMAVWLTIVSEAGPVAGWNRSDFIIYYVGLMVIDRLTVAYQIILQWDQDIRSGELSAKLLKPVDPFHYHLCEQIGWKGLFLLVIIPVVIILQLTPLRNHLPDINHLAVFVISVIAGFLLSVVMNSAFAMISFWSTQSLNLYSFWYGIGQFFSGFVAPLALLPLQVRNLAYFLPFRSIISLPIEILQNKIAWPNIGIGMGVTLFWIVFFWCLYRWAWRTGVKHYEAVGA</sequence>
<keyword evidence="1" id="KW-1133">Transmembrane helix</keyword>
<keyword evidence="1" id="KW-0472">Membrane</keyword>
<evidence type="ECO:0000313" key="2">
    <source>
        <dbReference type="EMBL" id="GCE16730.1"/>
    </source>
</evidence>
<dbReference type="InterPro" id="IPR010390">
    <property type="entry name" value="ABC-2_transporter-like"/>
</dbReference>
<keyword evidence="1" id="KW-0812">Transmembrane</keyword>
<feature type="transmembrane region" description="Helical" evidence="1">
    <location>
        <begin position="26"/>
        <end position="50"/>
    </location>
</feature>